<comment type="caution">
    <text evidence="2">The sequence shown here is derived from an EMBL/GenBank/DDBJ whole genome shotgun (WGS) entry which is preliminary data.</text>
</comment>
<name>A0ABS0GY15_9ACTN</name>
<evidence type="ECO:0000256" key="1">
    <source>
        <dbReference type="SAM" id="MobiDB-lite"/>
    </source>
</evidence>
<reference evidence="2 3" key="1">
    <citation type="submission" date="2020-11" db="EMBL/GenBank/DDBJ databases">
        <title>A novel isolate from a Black sea contaminated sediment with potential to produce alkanes: Plantactinospora alkalitolerans sp. nov.</title>
        <authorList>
            <person name="Carro L."/>
            <person name="Veyisoglu A."/>
            <person name="Guven K."/>
            <person name="Schumann P."/>
            <person name="Klenk H.-P."/>
            <person name="Sahin N."/>
        </authorList>
    </citation>
    <scope>NUCLEOTIDE SEQUENCE [LARGE SCALE GENOMIC DNA]</scope>
    <source>
        <strain evidence="2 3">S1510</strain>
    </source>
</reference>
<evidence type="ECO:0000313" key="2">
    <source>
        <dbReference type="EMBL" id="MBF9131098.1"/>
    </source>
</evidence>
<dbReference type="EMBL" id="JADPUN010000179">
    <property type="protein sequence ID" value="MBF9131098.1"/>
    <property type="molecule type" value="Genomic_DNA"/>
</dbReference>
<proteinExistence type="predicted"/>
<organism evidence="2 3">
    <name type="scientific">Plantactinospora alkalitolerans</name>
    <dbReference type="NCBI Taxonomy" id="2789879"/>
    <lineage>
        <taxon>Bacteria</taxon>
        <taxon>Bacillati</taxon>
        <taxon>Actinomycetota</taxon>
        <taxon>Actinomycetes</taxon>
        <taxon>Micromonosporales</taxon>
        <taxon>Micromonosporaceae</taxon>
        <taxon>Plantactinospora</taxon>
    </lineage>
</organism>
<dbReference type="RefSeq" id="WP_196202662.1">
    <property type="nucleotide sequence ID" value="NZ_JADPUN010000179.1"/>
</dbReference>
<evidence type="ECO:0000313" key="3">
    <source>
        <dbReference type="Proteomes" id="UP000638560"/>
    </source>
</evidence>
<dbReference type="Proteomes" id="UP000638560">
    <property type="component" value="Unassembled WGS sequence"/>
</dbReference>
<feature type="region of interest" description="Disordered" evidence="1">
    <location>
        <begin position="65"/>
        <end position="122"/>
    </location>
</feature>
<sequence length="122" mass="14227">MRRTRKVEPRHRRAWWRLWRYCRCGHRWRCPYSDGLVPAPWRPPAPPYRPSSPPYRVELTESERAEIRALTPYPTGPTAPSRTRAINQRPTRNAPGQPHPANGRTKVLPPAGEHRARRGARV</sequence>
<gene>
    <name evidence="2" type="ORF">I0C86_19345</name>
</gene>
<keyword evidence="3" id="KW-1185">Reference proteome</keyword>
<accession>A0ABS0GY15</accession>
<evidence type="ECO:0008006" key="4">
    <source>
        <dbReference type="Google" id="ProtNLM"/>
    </source>
</evidence>
<feature type="compositionally biased region" description="Polar residues" evidence="1">
    <location>
        <begin position="78"/>
        <end position="91"/>
    </location>
</feature>
<protein>
    <recommendedName>
        <fullName evidence="4">Transposase</fullName>
    </recommendedName>
</protein>